<protein>
    <submittedName>
        <fullName evidence="10">Protocadherin Fat 1 Cadherin family member 7</fullName>
    </submittedName>
</protein>
<feature type="signal peptide" evidence="8">
    <location>
        <begin position="1"/>
        <end position="31"/>
    </location>
</feature>
<dbReference type="GO" id="GO:0016342">
    <property type="term" value="C:catenin complex"/>
    <property type="evidence" value="ECO:0007669"/>
    <property type="project" value="TreeGrafter"/>
</dbReference>
<evidence type="ECO:0000256" key="1">
    <source>
        <dbReference type="ARBA" id="ARBA00004370"/>
    </source>
</evidence>
<keyword evidence="8" id="KW-0732">Signal</keyword>
<feature type="domain" description="Cadherin" evidence="9">
    <location>
        <begin position="262"/>
        <end position="370"/>
    </location>
</feature>
<dbReference type="GO" id="GO:0034332">
    <property type="term" value="P:adherens junction organization"/>
    <property type="evidence" value="ECO:0007669"/>
    <property type="project" value="TreeGrafter"/>
</dbReference>
<evidence type="ECO:0000256" key="2">
    <source>
        <dbReference type="ARBA" id="ARBA00022737"/>
    </source>
</evidence>
<dbReference type="Proteomes" id="UP000424527">
    <property type="component" value="Unassembled WGS sequence"/>
</dbReference>
<dbReference type="SMART" id="SM00112">
    <property type="entry name" value="CA"/>
    <property type="match status" value="4"/>
</dbReference>
<feature type="compositionally biased region" description="Polar residues" evidence="6">
    <location>
        <begin position="779"/>
        <end position="803"/>
    </location>
</feature>
<feature type="compositionally biased region" description="Low complexity" evidence="6">
    <location>
        <begin position="706"/>
        <end position="719"/>
    </location>
</feature>
<dbReference type="GO" id="GO:0008013">
    <property type="term" value="F:beta-catenin binding"/>
    <property type="evidence" value="ECO:0007669"/>
    <property type="project" value="TreeGrafter"/>
</dbReference>
<feature type="region of interest" description="Disordered" evidence="6">
    <location>
        <begin position="650"/>
        <end position="839"/>
    </location>
</feature>
<dbReference type="GO" id="GO:0007043">
    <property type="term" value="P:cell-cell junction assembly"/>
    <property type="evidence" value="ECO:0007669"/>
    <property type="project" value="TreeGrafter"/>
</dbReference>
<dbReference type="PROSITE" id="PS50268">
    <property type="entry name" value="CADHERIN_2"/>
    <property type="match status" value="3"/>
</dbReference>
<dbReference type="GO" id="GO:0007156">
    <property type="term" value="P:homophilic cell adhesion via plasma membrane adhesion molecules"/>
    <property type="evidence" value="ECO:0007669"/>
    <property type="project" value="InterPro"/>
</dbReference>
<feature type="domain" description="Cadherin" evidence="9">
    <location>
        <begin position="47"/>
        <end position="140"/>
    </location>
</feature>
<dbReference type="PRINTS" id="PR00205">
    <property type="entry name" value="CADHERIN"/>
</dbReference>
<dbReference type="GO" id="GO:0000902">
    <property type="term" value="P:cell morphogenesis"/>
    <property type="evidence" value="ECO:0007669"/>
    <property type="project" value="TreeGrafter"/>
</dbReference>
<comment type="caution">
    <text evidence="10">The sequence shown here is derived from an EMBL/GenBank/DDBJ whole genome shotgun (WGS) entry which is preliminary data.</text>
</comment>
<dbReference type="CDD" id="cd11304">
    <property type="entry name" value="Cadherin_repeat"/>
    <property type="match status" value="2"/>
</dbReference>
<evidence type="ECO:0000313" key="11">
    <source>
        <dbReference type="Proteomes" id="UP000424527"/>
    </source>
</evidence>
<dbReference type="EMBL" id="REGW02000005">
    <property type="protein sequence ID" value="KAE8296362.1"/>
    <property type="molecule type" value="Genomic_DNA"/>
</dbReference>
<dbReference type="GO" id="GO:0045296">
    <property type="term" value="F:cadherin binding"/>
    <property type="evidence" value="ECO:0007669"/>
    <property type="project" value="TreeGrafter"/>
</dbReference>
<evidence type="ECO:0000256" key="4">
    <source>
        <dbReference type="ARBA" id="ARBA00023136"/>
    </source>
</evidence>
<feature type="compositionally biased region" description="Pro residues" evidence="6">
    <location>
        <begin position="738"/>
        <end position="754"/>
    </location>
</feature>
<dbReference type="InterPro" id="IPR015919">
    <property type="entry name" value="Cadherin-like_sf"/>
</dbReference>
<dbReference type="AlphaFoldDB" id="A0A6G0IYR0"/>
<reference evidence="10 11" key="1">
    <citation type="submission" date="2019-07" db="EMBL/GenBank/DDBJ databases">
        <title>Chromosome genome assembly for large yellow croaker.</title>
        <authorList>
            <person name="Xiao S."/>
        </authorList>
    </citation>
    <scope>NUCLEOTIDE SEQUENCE [LARGE SCALE GENOMIC DNA]</scope>
    <source>
        <strain evidence="10">JMULYC20181020</strain>
        <tissue evidence="10">Muscle</tissue>
    </source>
</reference>
<feature type="domain" description="Cadherin" evidence="9">
    <location>
        <begin position="142"/>
        <end position="246"/>
    </location>
</feature>
<dbReference type="Pfam" id="PF00028">
    <property type="entry name" value="Cadherin"/>
    <property type="match status" value="1"/>
</dbReference>
<keyword evidence="7" id="KW-0812">Transmembrane</keyword>
<dbReference type="GO" id="GO:0016339">
    <property type="term" value="P:calcium-dependent cell-cell adhesion via plasma membrane cell adhesion molecules"/>
    <property type="evidence" value="ECO:0007669"/>
    <property type="project" value="TreeGrafter"/>
</dbReference>
<feature type="transmembrane region" description="Helical" evidence="7">
    <location>
        <begin position="497"/>
        <end position="518"/>
    </location>
</feature>
<keyword evidence="2" id="KW-0677">Repeat</keyword>
<dbReference type="PANTHER" id="PTHR24027">
    <property type="entry name" value="CADHERIN-23"/>
    <property type="match status" value="1"/>
</dbReference>
<dbReference type="GO" id="GO:0005509">
    <property type="term" value="F:calcium ion binding"/>
    <property type="evidence" value="ECO:0007669"/>
    <property type="project" value="UniProtKB-UniRule"/>
</dbReference>
<keyword evidence="4 7" id="KW-0472">Membrane</keyword>
<dbReference type="SUPFAM" id="SSF49313">
    <property type="entry name" value="Cadherin-like"/>
    <property type="match status" value="3"/>
</dbReference>
<organism evidence="10 11">
    <name type="scientific">Larimichthys crocea</name>
    <name type="common">Large yellow croaker</name>
    <name type="synonym">Pseudosciaena crocea</name>
    <dbReference type="NCBI Taxonomy" id="215358"/>
    <lineage>
        <taxon>Eukaryota</taxon>
        <taxon>Metazoa</taxon>
        <taxon>Chordata</taxon>
        <taxon>Craniata</taxon>
        <taxon>Vertebrata</taxon>
        <taxon>Euteleostomi</taxon>
        <taxon>Actinopterygii</taxon>
        <taxon>Neopterygii</taxon>
        <taxon>Teleostei</taxon>
        <taxon>Neoteleostei</taxon>
        <taxon>Acanthomorphata</taxon>
        <taxon>Eupercaria</taxon>
        <taxon>Sciaenidae</taxon>
        <taxon>Larimichthys</taxon>
    </lineage>
</organism>
<dbReference type="GO" id="GO:0016477">
    <property type="term" value="P:cell migration"/>
    <property type="evidence" value="ECO:0007669"/>
    <property type="project" value="TreeGrafter"/>
</dbReference>
<dbReference type="GO" id="GO:0005912">
    <property type="term" value="C:adherens junction"/>
    <property type="evidence" value="ECO:0007669"/>
    <property type="project" value="TreeGrafter"/>
</dbReference>
<proteinExistence type="predicted"/>
<name>A0A6G0IYR0_LARCR</name>
<evidence type="ECO:0000256" key="3">
    <source>
        <dbReference type="ARBA" id="ARBA00022837"/>
    </source>
</evidence>
<keyword evidence="11" id="KW-1185">Reference proteome</keyword>
<comment type="subcellular location">
    <subcellularLocation>
        <location evidence="1">Membrane</location>
    </subcellularLocation>
</comment>
<feature type="compositionally biased region" description="Polar residues" evidence="6">
    <location>
        <begin position="660"/>
        <end position="676"/>
    </location>
</feature>
<evidence type="ECO:0000313" key="10">
    <source>
        <dbReference type="EMBL" id="KAE8296362.1"/>
    </source>
</evidence>
<dbReference type="Gene3D" id="2.60.40.60">
    <property type="entry name" value="Cadherins"/>
    <property type="match status" value="4"/>
</dbReference>
<feature type="compositionally biased region" description="Basic and acidic residues" evidence="6">
    <location>
        <begin position="760"/>
        <end position="778"/>
    </location>
</feature>
<dbReference type="GO" id="GO:0044331">
    <property type="term" value="P:cell-cell adhesion mediated by cadherin"/>
    <property type="evidence" value="ECO:0007669"/>
    <property type="project" value="TreeGrafter"/>
</dbReference>
<feature type="compositionally biased region" description="Polar residues" evidence="6">
    <location>
        <begin position="686"/>
        <end position="705"/>
    </location>
</feature>
<dbReference type="InterPro" id="IPR039808">
    <property type="entry name" value="Cadherin"/>
</dbReference>
<accession>A0A6G0IYR0</accession>
<feature type="chain" id="PRO_5026268556" evidence="8">
    <location>
        <begin position="32"/>
        <end position="885"/>
    </location>
</feature>
<evidence type="ECO:0000256" key="5">
    <source>
        <dbReference type="PROSITE-ProRule" id="PRU00043"/>
    </source>
</evidence>
<evidence type="ECO:0000256" key="8">
    <source>
        <dbReference type="SAM" id="SignalP"/>
    </source>
</evidence>
<evidence type="ECO:0000256" key="7">
    <source>
        <dbReference type="SAM" id="Phobius"/>
    </source>
</evidence>
<gene>
    <name evidence="10" type="ORF">D5F01_LYC05116</name>
</gene>
<feature type="compositionally biased region" description="Polar residues" evidence="6">
    <location>
        <begin position="819"/>
        <end position="836"/>
    </location>
</feature>
<sequence>MFLIELQWSLFQAKALVCSMLVLLCVHTATGMSGWDGCLDGQDIFTTIKENSRSGEVVAELMADTTMEGVQWTLNGRDADWFYLDERHIRLNTSADKVLDREVQGSVLMADLTCYEEDTFQTAYRIVVEILNENDNSPMFAKNTVQSLIISELTPVNTVVFTVQAKDADNDMIVYLIDQTSPDAVYFKIDLPNSGEVMLSKPLDYETKRLLTITIHASEMNTAEHFNTSTNITITVLDGDDQYPQFLPCTLLFQHKTSHICTSPVYTVNVTEGEEDIVLDFSPGPIHAVDGDRELCTPVKYAILSGDDDGRFLMDSETGEMKLIHGVFDRLTTPVLHLQVMAYQDDDPRKYSLATVLVQVLAVNQFYPEFAMAEYQGFVTAGKSPASLVNTYGSKVLVLHVHDQDFNYGFNPMIHFTLSPTSNHTDIYQITQEGLLITRTDQLKPGQKHVLEVAAIDQESGDATFATVVVDVLSEGQLIPYSPLGDGRITGCTVGKALFLSMVFMSVFGCILWLVMWLKKKHKGKRDSLERGCVAQGKHPNVSLRWFQMLSHRNAMPHMEDVQYNNEEYGTYNLSFSFADKPGIYTHQDLPACRGPVPPRTTAAPDTSFIPTETVHSSVILSNISTSTKRSSSSPTFHPDTVDVSLTHMAQDAPPKENPGSPNDTSSEELPNTCLSPETHDITITPPLTSPDSQTEQTTNNDPVNSVTSPSSQSSIPCSHTRIASAEIDKPFSKPCVKTPPNPPLWSSTPPKPMSTPKSPPDHSSLKAKLAHMDRSPRDTPQQTPEPTSMALSTDIDQPSTSQDRTDQSEHPGGAADASSPSQDRMPLTNSENTQVCLGVGDAADDVLLRDQDADNNSEDELEPDEEELLRVLARCNPILFTFSK</sequence>
<dbReference type="InterPro" id="IPR002126">
    <property type="entry name" value="Cadherin-like_dom"/>
</dbReference>
<evidence type="ECO:0000256" key="6">
    <source>
        <dbReference type="SAM" id="MobiDB-lite"/>
    </source>
</evidence>
<keyword evidence="3 5" id="KW-0106">Calcium</keyword>
<dbReference type="PANTHER" id="PTHR24027:SF431">
    <property type="entry name" value="CADHERIN-RELATED FAMILY MEMBER 5-LIKE ISOFORM X1"/>
    <property type="match status" value="1"/>
</dbReference>
<keyword evidence="7" id="KW-1133">Transmembrane helix</keyword>
<evidence type="ECO:0000259" key="9">
    <source>
        <dbReference type="PROSITE" id="PS50268"/>
    </source>
</evidence>